<comment type="caution">
    <text evidence="3">The sequence shown here is derived from an EMBL/GenBank/DDBJ whole genome shotgun (WGS) entry which is preliminary data.</text>
</comment>
<dbReference type="PRINTS" id="PR00050">
    <property type="entry name" value="COLDSHOCK"/>
</dbReference>
<comment type="subcellular location">
    <subcellularLocation>
        <location evidence="1">Cytoplasm</location>
    </subcellularLocation>
</comment>
<dbReference type="Pfam" id="PF00313">
    <property type="entry name" value="CSD"/>
    <property type="match status" value="1"/>
</dbReference>
<name>A0ABX1GHY8_9GAMM</name>
<evidence type="ECO:0000259" key="2">
    <source>
        <dbReference type="PROSITE" id="PS51857"/>
    </source>
</evidence>
<dbReference type="InterPro" id="IPR050181">
    <property type="entry name" value="Cold_shock_domain"/>
</dbReference>
<dbReference type="EMBL" id="JAAWWK010000003">
    <property type="protein sequence ID" value="NKI17814.1"/>
    <property type="molecule type" value="Genomic_DNA"/>
</dbReference>
<dbReference type="InterPro" id="IPR002059">
    <property type="entry name" value="CSP_DNA-bd"/>
</dbReference>
<dbReference type="InterPro" id="IPR012340">
    <property type="entry name" value="NA-bd_OB-fold"/>
</dbReference>
<proteinExistence type="predicted"/>
<feature type="domain" description="CSD" evidence="2">
    <location>
        <begin position="62"/>
        <end position="128"/>
    </location>
</feature>
<accession>A0ABX1GHY8</accession>
<reference evidence="3 4" key="1">
    <citation type="submission" date="2020-04" db="EMBL/GenBank/DDBJ databases">
        <authorList>
            <person name="Yoon J."/>
        </authorList>
    </citation>
    <scope>NUCLEOTIDE SEQUENCE [LARGE SCALE GENOMIC DNA]</scope>
    <source>
        <strain evidence="3 4">KMU-166</strain>
    </source>
</reference>
<keyword evidence="4" id="KW-1185">Reference proteome</keyword>
<dbReference type="InterPro" id="IPR011129">
    <property type="entry name" value="CSD"/>
</dbReference>
<dbReference type="Proteomes" id="UP000765845">
    <property type="component" value="Unassembled WGS sequence"/>
</dbReference>
<dbReference type="SMART" id="SM00357">
    <property type="entry name" value="CSP"/>
    <property type="match status" value="1"/>
</dbReference>
<evidence type="ECO:0000313" key="4">
    <source>
        <dbReference type="Proteomes" id="UP000765845"/>
    </source>
</evidence>
<dbReference type="PROSITE" id="PS00352">
    <property type="entry name" value="CSD_1"/>
    <property type="match status" value="1"/>
</dbReference>
<gene>
    <name evidence="3" type="ORF">HCU74_10305</name>
</gene>
<dbReference type="SUPFAM" id="SSF50249">
    <property type="entry name" value="Nucleic acid-binding proteins"/>
    <property type="match status" value="1"/>
</dbReference>
<dbReference type="PANTHER" id="PTHR11544">
    <property type="entry name" value="COLD SHOCK DOMAIN CONTAINING PROTEINS"/>
    <property type="match status" value="1"/>
</dbReference>
<dbReference type="CDD" id="cd04458">
    <property type="entry name" value="CSP_CDS"/>
    <property type="match status" value="1"/>
</dbReference>
<organism evidence="3 4">
    <name type="scientific">Spongiibacter thalassae</name>
    <dbReference type="NCBI Taxonomy" id="2721624"/>
    <lineage>
        <taxon>Bacteria</taxon>
        <taxon>Pseudomonadati</taxon>
        <taxon>Pseudomonadota</taxon>
        <taxon>Gammaproteobacteria</taxon>
        <taxon>Cellvibrionales</taxon>
        <taxon>Spongiibacteraceae</taxon>
        <taxon>Spongiibacter</taxon>
    </lineage>
</organism>
<dbReference type="Gene3D" id="2.40.50.140">
    <property type="entry name" value="Nucleic acid-binding proteins"/>
    <property type="match status" value="1"/>
</dbReference>
<protein>
    <submittedName>
        <fullName evidence="3">Cold shock domain-containing protein</fullName>
    </submittedName>
</protein>
<sequence length="132" mass="14371">MLLIIRTVVAAAIAALSLFSLSQLGLDSFQALPAAVVFAAVLAAILVSPRLPDLVDKLSTKRERGAVKWFNVSKGYGFITRENGEDVFVHFRSIRDKGRGRRSLVEGQEVEFVLSDGEKGPQAEDVLVLDKS</sequence>
<evidence type="ECO:0000256" key="1">
    <source>
        <dbReference type="RuleBase" id="RU000408"/>
    </source>
</evidence>
<dbReference type="InterPro" id="IPR019844">
    <property type="entry name" value="CSD_CS"/>
</dbReference>
<evidence type="ECO:0000313" key="3">
    <source>
        <dbReference type="EMBL" id="NKI17814.1"/>
    </source>
</evidence>
<dbReference type="PROSITE" id="PS51857">
    <property type="entry name" value="CSD_2"/>
    <property type="match status" value="1"/>
</dbReference>